<dbReference type="SUPFAM" id="SSF81383">
    <property type="entry name" value="F-box domain"/>
    <property type="match status" value="1"/>
</dbReference>
<sequence length="114" mass="12681">MEAEAANNRQWVEPDSEKPSSSPDLINGLPDKMLHIIISFLPIKSSFRASVLSKRWIHLRCSVPLDFIVDDDLSDQVSNQLAVFSSIYKTYPSPAKRLSIPPFNSDLNGSNPAP</sequence>
<evidence type="ECO:0000259" key="2">
    <source>
        <dbReference type="Pfam" id="PF00646"/>
    </source>
</evidence>
<keyword evidence="4" id="KW-1185">Reference proteome</keyword>
<evidence type="ECO:0000313" key="3">
    <source>
        <dbReference type="EMBL" id="KAK1645508.1"/>
    </source>
</evidence>
<feature type="region of interest" description="Disordered" evidence="1">
    <location>
        <begin position="1"/>
        <end position="25"/>
    </location>
</feature>
<feature type="domain" description="F-box" evidence="2">
    <location>
        <begin position="27"/>
        <end position="56"/>
    </location>
</feature>
<dbReference type="Proteomes" id="UP001231189">
    <property type="component" value="Unassembled WGS sequence"/>
</dbReference>
<organism evidence="3 4">
    <name type="scientific">Lolium multiflorum</name>
    <name type="common">Italian ryegrass</name>
    <name type="synonym">Lolium perenne subsp. multiflorum</name>
    <dbReference type="NCBI Taxonomy" id="4521"/>
    <lineage>
        <taxon>Eukaryota</taxon>
        <taxon>Viridiplantae</taxon>
        <taxon>Streptophyta</taxon>
        <taxon>Embryophyta</taxon>
        <taxon>Tracheophyta</taxon>
        <taxon>Spermatophyta</taxon>
        <taxon>Magnoliopsida</taxon>
        <taxon>Liliopsida</taxon>
        <taxon>Poales</taxon>
        <taxon>Poaceae</taxon>
        <taxon>BOP clade</taxon>
        <taxon>Pooideae</taxon>
        <taxon>Poodae</taxon>
        <taxon>Poeae</taxon>
        <taxon>Poeae Chloroplast Group 2 (Poeae type)</taxon>
        <taxon>Loliodinae</taxon>
        <taxon>Loliinae</taxon>
        <taxon>Lolium</taxon>
    </lineage>
</organism>
<reference evidence="3" key="1">
    <citation type="submission" date="2023-07" db="EMBL/GenBank/DDBJ databases">
        <title>A chromosome-level genome assembly of Lolium multiflorum.</title>
        <authorList>
            <person name="Chen Y."/>
            <person name="Copetti D."/>
            <person name="Kolliker R."/>
            <person name="Studer B."/>
        </authorList>
    </citation>
    <scope>NUCLEOTIDE SEQUENCE</scope>
    <source>
        <strain evidence="3">02402/16</strain>
        <tissue evidence="3">Leaf</tissue>
    </source>
</reference>
<name>A0AAD8S680_LOLMU</name>
<proteinExistence type="predicted"/>
<dbReference type="Gene3D" id="1.20.1280.50">
    <property type="match status" value="1"/>
</dbReference>
<dbReference type="PANTHER" id="PTHR32212:SF234">
    <property type="entry name" value="F-BOX_LRR-REPEAT PROTEIN 13-LIKE"/>
    <property type="match status" value="1"/>
</dbReference>
<dbReference type="Pfam" id="PF00646">
    <property type="entry name" value="F-box"/>
    <property type="match status" value="1"/>
</dbReference>
<dbReference type="AlphaFoldDB" id="A0AAD8S680"/>
<comment type="caution">
    <text evidence="3">The sequence shown here is derived from an EMBL/GenBank/DDBJ whole genome shotgun (WGS) entry which is preliminary data.</text>
</comment>
<dbReference type="InterPro" id="IPR001810">
    <property type="entry name" value="F-box_dom"/>
</dbReference>
<dbReference type="PANTHER" id="PTHR32212">
    <property type="entry name" value="CYCLIN-LIKE F-BOX"/>
    <property type="match status" value="1"/>
</dbReference>
<gene>
    <name evidence="3" type="ORF">QYE76_063313</name>
</gene>
<dbReference type="EMBL" id="JAUUTY010000004">
    <property type="protein sequence ID" value="KAK1645508.1"/>
    <property type="molecule type" value="Genomic_DNA"/>
</dbReference>
<protein>
    <recommendedName>
        <fullName evidence="2">F-box domain-containing protein</fullName>
    </recommendedName>
</protein>
<accession>A0AAD8S680</accession>
<dbReference type="InterPro" id="IPR036047">
    <property type="entry name" value="F-box-like_dom_sf"/>
</dbReference>
<evidence type="ECO:0000256" key="1">
    <source>
        <dbReference type="SAM" id="MobiDB-lite"/>
    </source>
</evidence>
<evidence type="ECO:0000313" key="4">
    <source>
        <dbReference type="Proteomes" id="UP001231189"/>
    </source>
</evidence>